<name>A0A0E9TZN5_ANGAN</name>
<dbReference type="EMBL" id="GBXM01049448">
    <property type="protein sequence ID" value="JAH59129.1"/>
    <property type="molecule type" value="Transcribed_RNA"/>
</dbReference>
<accession>A0A0E9TZN5</accession>
<sequence>MGSCCDNPHHCAPFPGHCHWKPAGDDLLSGQQSPAHSQ</sequence>
<reference evidence="1" key="1">
    <citation type="submission" date="2014-11" db="EMBL/GenBank/DDBJ databases">
        <authorList>
            <person name="Amaro Gonzalez C."/>
        </authorList>
    </citation>
    <scope>NUCLEOTIDE SEQUENCE</scope>
</reference>
<organism evidence="1">
    <name type="scientific">Anguilla anguilla</name>
    <name type="common">European freshwater eel</name>
    <name type="synonym">Muraena anguilla</name>
    <dbReference type="NCBI Taxonomy" id="7936"/>
    <lineage>
        <taxon>Eukaryota</taxon>
        <taxon>Metazoa</taxon>
        <taxon>Chordata</taxon>
        <taxon>Craniata</taxon>
        <taxon>Vertebrata</taxon>
        <taxon>Euteleostomi</taxon>
        <taxon>Actinopterygii</taxon>
        <taxon>Neopterygii</taxon>
        <taxon>Teleostei</taxon>
        <taxon>Anguilliformes</taxon>
        <taxon>Anguillidae</taxon>
        <taxon>Anguilla</taxon>
    </lineage>
</organism>
<evidence type="ECO:0000313" key="1">
    <source>
        <dbReference type="EMBL" id="JAH59129.1"/>
    </source>
</evidence>
<protein>
    <submittedName>
        <fullName evidence="1">Uncharacterized protein</fullName>
    </submittedName>
</protein>
<dbReference type="AlphaFoldDB" id="A0A0E9TZN5"/>
<reference evidence="1" key="2">
    <citation type="journal article" date="2015" name="Fish Shellfish Immunol.">
        <title>Early steps in the European eel (Anguilla anguilla)-Vibrio vulnificus interaction in the gills: Role of the RtxA13 toxin.</title>
        <authorList>
            <person name="Callol A."/>
            <person name="Pajuelo D."/>
            <person name="Ebbesson L."/>
            <person name="Teles M."/>
            <person name="MacKenzie S."/>
            <person name="Amaro C."/>
        </authorList>
    </citation>
    <scope>NUCLEOTIDE SEQUENCE</scope>
</reference>
<proteinExistence type="predicted"/>